<dbReference type="InterPro" id="IPR045863">
    <property type="entry name" value="CorA_TM1_TM2"/>
</dbReference>
<dbReference type="PANTHER" id="PTHR46494:SF1">
    <property type="entry name" value="CORA FAMILY METAL ION TRANSPORTER (EUROFUNG)"/>
    <property type="match status" value="1"/>
</dbReference>
<gene>
    <name evidence="9" type="primary">corA_2</name>
    <name evidence="9" type="ORF">GMJLKIPL_2894</name>
</gene>
<evidence type="ECO:0000256" key="2">
    <source>
        <dbReference type="ARBA" id="ARBA00009765"/>
    </source>
</evidence>
<dbReference type="Pfam" id="PF01544">
    <property type="entry name" value="CorA"/>
    <property type="match status" value="1"/>
</dbReference>
<comment type="similarity">
    <text evidence="2">Belongs to the CorA metal ion transporter (MIT) (TC 1.A.35) family.</text>
</comment>
<protein>
    <submittedName>
        <fullName evidence="9">Magnesium transport protein CorA</fullName>
    </submittedName>
</protein>
<dbReference type="Proteomes" id="UP001055153">
    <property type="component" value="Unassembled WGS sequence"/>
</dbReference>
<evidence type="ECO:0000313" key="9">
    <source>
        <dbReference type="EMBL" id="GJE00966.1"/>
    </source>
</evidence>
<feature type="transmembrane region" description="Helical" evidence="8">
    <location>
        <begin position="256"/>
        <end position="276"/>
    </location>
</feature>
<comment type="caution">
    <text evidence="9">The sequence shown here is derived from an EMBL/GenBank/DDBJ whole genome shotgun (WGS) entry which is preliminary data.</text>
</comment>
<dbReference type="SUPFAM" id="SSF143865">
    <property type="entry name" value="CorA soluble domain-like"/>
    <property type="match status" value="1"/>
</dbReference>
<feature type="transmembrane region" description="Helical" evidence="8">
    <location>
        <begin position="288"/>
        <end position="308"/>
    </location>
</feature>
<keyword evidence="4" id="KW-1003">Cell membrane</keyword>
<name>A0ABQ4SH20_9HYPH</name>
<reference evidence="9" key="2">
    <citation type="submission" date="2021-08" db="EMBL/GenBank/DDBJ databases">
        <authorList>
            <person name="Tani A."/>
            <person name="Ola A."/>
            <person name="Ogura Y."/>
            <person name="Katsura K."/>
            <person name="Hayashi T."/>
        </authorList>
    </citation>
    <scope>NUCLEOTIDE SEQUENCE</scope>
    <source>
        <strain evidence="9">DSM 17168</strain>
    </source>
</reference>
<dbReference type="RefSeq" id="WP_238235769.1">
    <property type="nucleotide sequence ID" value="NZ_BPQQ01000031.1"/>
</dbReference>
<comment type="subcellular location">
    <subcellularLocation>
        <location evidence="1">Cell membrane</location>
        <topology evidence="1">Multi-pass membrane protein</topology>
    </subcellularLocation>
</comment>
<evidence type="ECO:0000256" key="8">
    <source>
        <dbReference type="SAM" id="Phobius"/>
    </source>
</evidence>
<accession>A0ABQ4SH20</accession>
<proteinExistence type="inferred from homology"/>
<evidence type="ECO:0000313" key="10">
    <source>
        <dbReference type="Proteomes" id="UP001055153"/>
    </source>
</evidence>
<keyword evidence="10" id="KW-1185">Reference proteome</keyword>
<reference evidence="9" key="1">
    <citation type="journal article" date="2021" name="Front. Microbiol.">
        <title>Comprehensive Comparative Genomics and Phenotyping of Methylobacterium Species.</title>
        <authorList>
            <person name="Alessa O."/>
            <person name="Ogura Y."/>
            <person name="Fujitani Y."/>
            <person name="Takami H."/>
            <person name="Hayashi T."/>
            <person name="Sahin N."/>
            <person name="Tani A."/>
        </authorList>
    </citation>
    <scope>NUCLEOTIDE SEQUENCE</scope>
    <source>
        <strain evidence="9">DSM 17168</strain>
    </source>
</reference>
<keyword evidence="6 8" id="KW-1133">Transmembrane helix</keyword>
<evidence type="ECO:0000256" key="6">
    <source>
        <dbReference type="ARBA" id="ARBA00022989"/>
    </source>
</evidence>
<keyword evidence="7 8" id="KW-0472">Membrane</keyword>
<evidence type="ECO:0000256" key="1">
    <source>
        <dbReference type="ARBA" id="ARBA00004651"/>
    </source>
</evidence>
<evidence type="ECO:0000256" key="3">
    <source>
        <dbReference type="ARBA" id="ARBA00022448"/>
    </source>
</evidence>
<dbReference type="PANTHER" id="PTHR46494">
    <property type="entry name" value="CORA FAMILY METAL ION TRANSPORTER (EUROFUNG)"/>
    <property type="match status" value="1"/>
</dbReference>
<dbReference type="Gene3D" id="1.20.58.340">
    <property type="entry name" value="Magnesium transport protein CorA, transmembrane region"/>
    <property type="match status" value="2"/>
</dbReference>
<keyword evidence="5 8" id="KW-0812">Transmembrane</keyword>
<sequence>MEHRHRLEDRTPEPNRVWIDLAGPDEAAIARTEALTGLALPSCADLREVERSSRLRRQRDALVLSTPMVSFDGAPGLHPLGFVLARDRLVTLRFQALPPFEAVARRQAEPDGPRTSTALFGALLAELVDALADRLEAMSDALDALSGRVFDFDLGRGGAPKRRDRALRQILGEVGRSGKALSMLRAALLGLGRIVPFVAAEAEPWLGPEEHTHLEILRLDIVSLEEFETRLSETVQFLLDATLGLVNMEQNNTFRVLTVVSVIGIPPTLVASIYGMNFKTMPELDWAWGYPYGLALIALSALAPALYFRIKGWF</sequence>
<organism evidence="9 10">
    <name type="scientific">Methylobacterium isbiliense</name>
    <dbReference type="NCBI Taxonomy" id="315478"/>
    <lineage>
        <taxon>Bacteria</taxon>
        <taxon>Pseudomonadati</taxon>
        <taxon>Pseudomonadota</taxon>
        <taxon>Alphaproteobacteria</taxon>
        <taxon>Hyphomicrobiales</taxon>
        <taxon>Methylobacteriaceae</taxon>
        <taxon>Methylobacterium</taxon>
    </lineage>
</organism>
<dbReference type="InterPro" id="IPR045861">
    <property type="entry name" value="CorA_cytoplasmic_dom"/>
</dbReference>
<keyword evidence="3" id="KW-0813">Transport</keyword>
<dbReference type="Gene3D" id="3.30.460.20">
    <property type="entry name" value="CorA soluble domain-like"/>
    <property type="match status" value="1"/>
</dbReference>
<evidence type="ECO:0000256" key="7">
    <source>
        <dbReference type="ARBA" id="ARBA00023136"/>
    </source>
</evidence>
<dbReference type="InterPro" id="IPR002523">
    <property type="entry name" value="MgTranspt_CorA/ZnTranspt_ZntB"/>
</dbReference>
<dbReference type="SUPFAM" id="SSF144083">
    <property type="entry name" value="Magnesium transport protein CorA, transmembrane region"/>
    <property type="match status" value="1"/>
</dbReference>
<dbReference type="EMBL" id="BPQQ01000031">
    <property type="protein sequence ID" value="GJE00966.1"/>
    <property type="molecule type" value="Genomic_DNA"/>
</dbReference>
<evidence type="ECO:0000256" key="5">
    <source>
        <dbReference type="ARBA" id="ARBA00022692"/>
    </source>
</evidence>
<evidence type="ECO:0000256" key="4">
    <source>
        <dbReference type="ARBA" id="ARBA00022475"/>
    </source>
</evidence>